<dbReference type="AlphaFoldDB" id="G9PD56"/>
<gene>
    <name evidence="3" type="ORF">HMPREF0045_00335</name>
</gene>
<keyword evidence="4" id="KW-1185">Reference proteome</keyword>
<sequence length="237" mass="25234">MVLPKSPHNDDATPAADKNAQAPSLPVNAGLSQIASQNFDAKAAVGGWRGITESVLPVVVFIGALALSGQNLKVAVIAALMVSGVAIVARLCQRQSLLQALAGGAITIISAALAWYNQDAGQFYAMGLLVNVVWLAVVLISMLMRYPLVGVIVAVVTGCGMDWRKQPGERRRRYYLATWLLAGMFSLRLVVEVPLYLAGASALTALSIARLALGTPLFLLAVWLIWLLVQGIDRTSR</sequence>
<comment type="caution">
    <text evidence="3">The sequence shown here is derived from an EMBL/GenBank/DDBJ whole genome shotgun (WGS) entry which is preliminary data.</text>
</comment>
<organism evidence="3 4">
    <name type="scientific">Actinomyces graevenitzii C83</name>
    <dbReference type="NCBI Taxonomy" id="435830"/>
    <lineage>
        <taxon>Bacteria</taxon>
        <taxon>Bacillati</taxon>
        <taxon>Actinomycetota</taxon>
        <taxon>Actinomycetes</taxon>
        <taxon>Actinomycetales</taxon>
        <taxon>Actinomycetaceae</taxon>
        <taxon>Actinomyces</taxon>
    </lineage>
</organism>
<dbReference type="STRING" id="435830.HMPREF0045_00335"/>
<reference evidence="3 4" key="1">
    <citation type="submission" date="2011-10" db="EMBL/GenBank/DDBJ databases">
        <title>The Genome Sequence of Actinomyces graevenitzii C83.</title>
        <authorList>
            <consortium name="The Broad Institute Genome Sequencing Platform"/>
            <consortium name="The Broad Institute Genome Sequencing Center for Infectious Disease"/>
            <person name="Earl A."/>
            <person name="Ward D."/>
            <person name="Feldgarden M."/>
            <person name="Gevers D."/>
            <person name="Sibley C.D."/>
            <person name="Field T.R."/>
            <person name="Grinwis M."/>
            <person name="Eshaghurshan C.S."/>
            <person name="Surette M.G."/>
            <person name="Young S.K."/>
            <person name="Zeng Q."/>
            <person name="Gargeya S."/>
            <person name="Fitzgerald M."/>
            <person name="Haas B."/>
            <person name="Abouelleil A."/>
            <person name="Alvarado L."/>
            <person name="Arachchi H.M."/>
            <person name="Berlin A."/>
            <person name="Brown A."/>
            <person name="Chapman S.B."/>
            <person name="Chen Z."/>
            <person name="Dunbar C."/>
            <person name="Freedman E."/>
            <person name="Gearin G."/>
            <person name="Goldberg J."/>
            <person name="Griggs A."/>
            <person name="Gujja S."/>
            <person name="Heiman D."/>
            <person name="Howarth C."/>
            <person name="Larson L."/>
            <person name="Lui A."/>
            <person name="MacDonald P.J.P."/>
            <person name="Montmayeur A."/>
            <person name="Murphy C."/>
            <person name="Neiman D."/>
            <person name="Pearson M."/>
            <person name="Priest M."/>
            <person name="Roberts A."/>
            <person name="Saif S."/>
            <person name="Shea T."/>
            <person name="Shenoy N."/>
            <person name="Sisk P."/>
            <person name="Stolte C."/>
            <person name="Sykes S."/>
            <person name="Wortman J."/>
            <person name="Nusbaum C."/>
            <person name="Birren B."/>
        </authorList>
    </citation>
    <scope>NUCLEOTIDE SEQUENCE [LARGE SCALE GENOMIC DNA]</scope>
    <source>
        <strain evidence="3 4">C83</strain>
    </source>
</reference>
<feature type="transmembrane region" description="Helical" evidence="2">
    <location>
        <begin position="48"/>
        <end position="67"/>
    </location>
</feature>
<keyword evidence="2" id="KW-0472">Membrane</keyword>
<feature type="transmembrane region" description="Helical" evidence="2">
    <location>
        <begin position="74"/>
        <end position="91"/>
    </location>
</feature>
<evidence type="ECO:0000256" key="2">
    <source>
        <dbReference type="SAM" id="Phobius"/>
    </source>
</evidence>
<accession>G9PD56</accession>
<dbReference type="HOGENOM" id="CLU_075797_0_0_11"/>
<dbReference type="eggNOG" id="ENOG5031MNQ">
    <property type="taxonomic scope" value="Bacteria"/>
</dbReference>
<feature type="transmembrane region" description="Helical" evidence="2">
    <location>
        <begin position="97"/>
        <end position="116"/>
    </location>
</feature>
<dbReference type="Proteomes" id="UP000003822">
    <property type="component" value="Unassembled WGS sequence"/>
</dbReference>
<keyword evidence="2" id="KW-0812">Transmembrane</keyword>
<proteinExistence type="predicted"/>
<dbReference type="Pfam" id="PF11361">
    <property type="entry name" value="DUF3159"/>
    <property type="match status" value="1"/>
</dbReference>
<dbReference type="EMBL" id="ACRN01000001">
    <property type="protein sequence ID" value="EHM89670.1"/>
    <property type="molecule type" value="Genomic_DNA"/>
</dbReference>
<dbReference type="InterPro" id="IPR016566">
    <property type="entry name" value="UCP010219"/>
</dbReference>
<evidence type="ECO:0008006" key="5">
    <source>
        <dbReference type="Google" id="ProtNLM"/>
    </source>
</evidence>
<evidence type="ECO:0000313" key="4">
    <source>
        <dbReference type="Proteomes" id="UP000003822"/>
    </source>
</evidence>
<evidence type="ECO:0000256" key="1">
    <source>
        <dbReference type="SAM" id="MobiDB-lite"/>
    </source>
</evidence>
<keyword evidence="2" id="KW-1133">Transmembrane helix</keyword>
<evidence type="ECO:0000313" key="3">
    <source>
        <dbReference type="EMBL" id="EHM89670.1"/>
    </source>
</evidence>
<name>G9PD56_9ACTO</name>
<protein>
    <recommendedName>
        <fullName evidence="5">DUF3159 domain-containing protein</fullName>
    </recommendedName>
</protein>
<feature type="transmembrane region" description="Helical" evidence="2">
    <location>
        <begin position="175"/>
        <end position="196"/>
    </location>
</feature>
<feature type="region of interest" description="Disordered" evidence="1">
    <location>
        <begin position="1"/>
        <end position="22"/>
    </location>
</feature>
<feature type="transmembrane region" description="Helical" evidence="2">
    <location>
        <begin position="208"/>
        <end position="229"/>
    </location>
</feature>